<keyword evidence="3" id="KW-1185">Reference proteome</keyword>
<dbReference type="CDD" id="cd02440">
    <property type="entry name" value="AdoMet_MTases"/>
    <property type="match status" value="1"/>
</dbReference>
<dbReference type="GO" id="GO:0008168">
    <property type="term" value="F:methyltransferase activity"/>
    <property type="evidence" value="ECO:0007669"/>
    <property type="project" value="UniProtKB-KW"/>
</dbReference>
<evidence type="ECO:0000313" key="2">
    <source>
        <dbReference type="EMBL" id="SOE02180.1"/>
    </source>
</evidence>
<evidence type="ECO:0000259" key="1">
    <source>
        <dbReference type="Pfam" id="PF13649"/>
    </source>
</evidence>
<dbReference type="PANTHER" id="PTHR43591:SF24">
    <property type="entry name" value="2-METHOXY-6-POLYPRENYL-1,4-BENZOQUINOL METHYLASE, MITOCHONDRIAL"/>
    <property type="match status" value="1"/>
</dbReference>
<dbReference type="Proteomes" id="UP000219482">
    <property type="component" value="Unassembled WGS sequence"/>
</dbReference>
<sequence>MTVPAPQPGPLVDEANAEQFRAWNGDEVQHWVTHIDRYEAASARFDPWLLTAAGLTATDRVLDVGCGAGRSSNAAARAAVDGHVVGLDLSAPLLALARRRAEAAGLTNATFVQGDAQVHPFQPAAFDVVLSRFGVMFFGDPSAAFANIATAVRPGGRLAMLVWQGMDRNEWLGVLFETLAAGRPLPAPAAGAPGPFGLADPDTVQRVLTDAGFVDVDLADVREPERVGADVDDAYAFMTSLGPTKGLLGGLDERARTAALDLLRNRLADRAGPDGVLLGAAAWLVTARRGDLGAR</sequence>
<proteinExistence type="predicted"/>
<dbReference type="Pfam" id="PF13649">
    <property type="entry name" value="Methyltransf_25"/>
    <property type="match status" value="1"/>
</dbReference>
<accession>A0A286H302</accession>
<organism evidence="2 3">
    <name type="scientific">Blastococcus haudaquaticus</name>
    <dbReference type="NCBI Taxonomy" id="1938745"/>
    <lineage>
        <taxon>Bacteria</taxon>
        <taxon>Bacillati</taxon>
        <taxon>Actinomycetota</taxon>
        <taxon>Actinomycetes</taxon>
        <taxon>Geodermatophilales</taxon>
        <taxon>Geodermatophilaceae</taxon>
        <taxon>Blastococcus</taxon>
    </lineage>
</organism>
<dbReference type="RefSeq" id="WP_097185117.1">
    <property type="nucleotide sequence ID" value="NZ_OCNK01000004.1"/>
</dbReference>
<dbReference type="OrthoDB" id="9777638at2"/>
<protein>
    <submittedName>
        <fullName evidence="2">Methyltransferase domain-containing protein</fullName>
    </submittedName>
</protein>
<dbReference type="PANTHER" id="PTHR43591">
    <property type="entry name" value="METHYLTRANSFERASE"/>
    <property type="match status" value="1"/>
</dbReference>
<keyword evidence="2" id="KW-0808">Transferase</keyword>
<feature type="domain" description="Methyltransferase" evidence="1">
    <location>
        <begin position="61"/>
        <end position="156"/>
    </location>
</feature>
<dbReference type="GO" id="GO:0032259">
    <property type="term" value="P:methylation"/>
    <property type="evidence" value="ECO:0007669"/>
    <property type="project" value="UniProtKB-KW"/>
</dbReference>
<evidence type="ECO:0000313" key="3">
    <source>
        <dbReference type="Proteomes" id="UP000219482"/>
    </source>
</evidence>
<gene>
    <name evidence="2" type="ORF">SAMN06272739_3391</name>
</gene>
<name>A0A286H302_9ACTN</name>
<dbReference type="SUPFAM" id="SSF53335">
    <property type="entry name" value="S-adenosyl-L-methionine-dependent methyltransferases"/>
    <property type="match status" value="1"/>
</dbReference>
<dbReference type="Gene3D" id="3.40.50.150">
    <property type="entry name" value="Vaccinia Virus protein VP39"/>
    <property type="match status" value="1"/>
</dbReference>
<keyword evidence="2" id="KW-0489">Methyltransferase</keyword>
<dbReference type="InterPro" id="IPR041698">
    <property type="entry name" value="Methyltransf_25"/>
</dbReference>
<reference evidence="3" key="1">
    <citation type="submission" date="2017-09" db="EMBL/GenBank/DDBJ databases">
        <authorList>
            <person name="Varghese N."/>
            <person name="Submissions S."/>
        </authorList>
    </citation>
    <scope>NUCLEOTIDE SEQUENCE [LARGE SCALE GENOMIC DNA]</scope>
    <source>
        <strain evidence="3">DSM 44270</strain>
    </source>
</reference>
<dbReference type="InterPro" id="IPR029063">
    <property type="entry name" value="SAM-dependent_MTases_sf"/>
</dbReference>
<dbReference type="EMBL" id="OCNK01000004">
    <property type="protein sequence ID" value="SOE02180.1"/>
    <property type="molecule type" value="Genomic_DNA"/>
</dbReference>
<dbReference type="AlphaFoldDB" id="A0A286H302"/>